<keyword evidence="3" id="KW-1185">Reference proteome</keyword>
<organism evidence="2 3">
    <name type="scientific">Oculimacula yallundae</name>
    <dbReference type="NCBI Taxonomy" id="86028"/>
    <lineage>
        <taxon>Eukaryota</taxon>
        <taxon>Fungi</taxon>
        <taxon>Dikarya</taxon>
        <taxon>Ascomycota</taxon>
        <taxon>Pezizomycotina</taxon>
        <taxon>Leotiomycetes</taxon>
        <taxon>Helotiales</taxon>
        <taxon>Ploettnerulaceae</taxon>
        <taxon>Oculimacula</taxon>
    </lineage>
</organism>
<feature type="region of interest" description="Disordered" evidence="1">
    <location>
        <begin position="93"/>
        <end position="123"/>
    </location>
</feature>
<protein>
    <submittedName>
        <fullName evidence="2">Uncharacterized protein</fullName>
    </submittedName>
</protein>
<evidence type="ECO:0000313" key="3">
    <source>
        <dbReference type="Proteomes" id="UP001595075"/>
    </source>
</evidence>
<accession>A0ABR4CFY1</accession>
<comment type="caution">
    <text evidence="2">The sequence shown here is derived from an EMBL/GenBank/DDBJ whole genome shotgun (WGS) entry which is preliminary data.</text>
</comment>
<gene>
    <name evidence="2" type="ORF">VTL71DRAFT_15218</name>
</gene>
<dbReference type="Proteomes" id="UP001595075">
    <property type="component" value="Unassembled WGS sequence"/>
</dbReference>
<proteinExistence type="predicted"/>
<feature type="compositionally biased region" description="Basic residues" evidence="1">
    <location>
        <begin position="107"/>
        <end position="123"/>
    </location>
</feature>
<name>A0ABR4CFY1_9HELO</name>
<reference evidence="2 3" key="1">
    <citation type="journal article" date="2024" name="Commun. Biol.">
        <title>Comparative genomic analysis of thermophilic fungi reveals convergent evolutionary adaptations and gene losses.</title>
        <authorList>
            <person name="Steindorff A.S."/>
            <person name="Aguilar-Pontes M.V."/>
            <person name="Robinson A.J."/>
            <person name="Andreopoulos B."/>
            <person name="LaButti K."/>
            <person name="Kuo A."/>
            <person name="Mondo S."/>
            <person name="Riley R."/>
            <person name="Otillar R."/>
            <person name="Haridas S."/>
            <person name="Lipzen A."/>
            <person name="Grimwood J."/>
            <person name="Schmutz J."/>
            <person name="Clum A."/>
            <person name="Reid I.D."/>
            <person name="Moisan M.C."/>
            <person name="Butler G."/>
            <person name="Nguyen T.T.M."/>
            <person name="Dewar K."/>
            <person name="Conant G."/>
            <person name="Drula E."/>
            <person name="Henrissat B."/>
            <person name="Hansel C."/>
            <person name="Singer S."/>
            <person name="Hutchinson M.I."/>
            <person name="de Vries R.P."/>
            <person name="Natvig D.O."/>
            <person name="Powell A.J."/>
            <person name="Tsang A."/>
            <person name="Grigoriev I.V."/>
        </authorList>
    </citation>
    <scope>NUCLEOTIDE SEQUENCE [LARGE SCALE GENOMIC DNA]</scope>
    <source>
        <strain evidence="2 3">CBS 494.80</strain>
    </source>
</reference>
<evidence type="ECO:0000256" key="1">
    <source>
        <dbReference type="SAM" id="MobiDB-lite"/>
    </source>
</evidence>
<evidence type="ECO:0000313" key="2">
    <source>
        <dbReference type="EMBL" id="KAL2068880.1"/>
    </source>
</evidence>
<sequence>MPAPTTRNRMVGWLGRIIISCGVLLAAAGLLFFSAVDGANANARSGSGQGDLIIPAGPGPDAEEMFGTTGSEGHLSQVKIMKAVQDTSVFAISSRDAKSGHPTTGRRFSKEKQKSRKCFKNIR</sequence>
<dbReference type="EMBL" id="JAZHXI010000008">
    <property type="protein sequence ID" value="KAL2068880.1"/>
    <property type="molecule type" value="Genomic_DNA"/>
</dbReference>